<reference evidence="2 3" key="1">
    <citation type="submission" date="2018-08" db="EMBL/GenBank/DDBJ databases">
        <title>A genome reference for cultivated species of the human gut microbiota.</title>
        <authorList>
            <person name="Zou Y."/>
            <person name="Xue W."/>
            <person name="Luo G."/>
        </authorList>
    </citation>
    <scope>NUCLEOTIDE SEQUENCE [LARGE SCALE GENOMIC DNA]</scope>
    <source>
        <strain evidence="2 3">AF19-21</strain>
    </source>
</reference>
<sequence>MAQYYETAIVPARILHPKDKNLAEGIVKFATTWIIATLRNRKFFSLEEVKLAVAEKLLELNHYPFKKREGCRHSAFTDEEKAFMKPLPLPPYEPAVWPTEKVLLDYLINDGKNKYPLRFDLIGKAVDIRLTKVTVEVFYYGYRVASHPRAAKQLRDPITQPEHMPIKHRKYLTYNADEFIRGSESVGKYTAQAVHYFLNAGR</sequence>
<dbReference type="RefSeq" id="WP_025654489.1">
    <property type="nucleotide sequence ID" value="NZ_QVIA01000011.1"/>
</dbReference>
<dbReference type="PANTHER" id="PTHR35004">
    <property type="entry name" value="TRANSPOSASE RV3428C-RELATED"/>
    <property type="match status" value="1"/>
</dbReference>
<evidence type="ECO:0000313" key="3">
    <source>
        <dbReference type="Proteomes" id="UP000261111"/>
    </source>
</evidence>
<evidence type="ECO:0000313" key="2">
    <source>
        <dbReference type="EMBL" id="RGC31777.1"/>
    </source>
</evidence>
<dbReference type="GeneID" id="93332402"/>
<organism evidence="2 3">
    <name type="scientific">Hungatella hathewayi</name>
    <dbReference type="NCBI Taxonomy" id="154046"/>
    <lineage>
        <taxon>Bacteria</taxon>
        <taxon>Bacillati</taxon>
        <taxon>Bacillota</taxon>
        <taxon>Clostridia</taxon>
        <taxon>Lachnospirales</taxon>
        <taxon>Lachnospiraceae</taxon>
        <taxon>Hungatella</taxon>
    </lineage>
</organism>
<accession>A0A3E2WX98</accession>
<dbReference type="AlphaFoldDB" id="A0A3E2WX98"/>
<dbReference type="InterPro" id="IPR054353">
    <property type="entry name" value="IstA-like_C"/>
</dbReference>
<gene>
    <name evidence="2" type="ORF">DWX41_11125</name>
</gene>
<dbReference type="EMBL" id="QVIA01000011">
    <property type="protein sequence ID" value="RGC31777.1"/>
    <property type="molecule type" value="Genomic_DNA"/>
</dbReference>
<feature type="domain" description="Transposase for insertion sequence element IS21-like C-terminal" evidence="1">
    <location>
        <begin position="87"/>
        <end position="153"/>
    </location>
</feature>
<comment type="caution">
    <text evidence="2">The sequence shown here is derived from an EMBL/GenBank/DDBJ whole genome shotgun (WGS) entry which is preliminary data.</text>
</comment>
<dbReference type="Pfam" id="PF22483">
    <property type="entry name" value="Mu-transpos_C_2"/>
    <property type="match status" value="1"/>
</dbReference>
<name>A0A3E2WX98_9FIRM</name>
<protein>
    <recommendedName>
        <fullName evidence="1">Transposase for insertion sequence element IS21-like C-terminal domain-containing protein</fullName>
    </recommendedName>
</protein>
<dbReference type="PANTHER" id="PTHR35004:SF8">
    <property type="entry name" value="TRANSPOSASE RV3428C-RELATED"/>
    <property type="match status" value="1"/>
</dbReference>
<evidence type="ECO:0000259" key="1">
    <source>
        <dbReference type="Pfam" id="PF22483"/>
    </source>
</evidence>
<dbReference type="Proteomes" id="UP000261111">
    <property type="component" value="Unassembled WGS sequence"/>
</dbReference>
<proteinExistence type="predicted"/>